<evidence type="ECO:0000256" key="1">
    <source>
        <dbReference type="SAM" id="Phobius"/>
    </source>
</evidence>
<dbReference type="Pfam" id="PF07811">
    <property type="entry name" value="TadE"/>
    <property type="match status" value="1"/>
</dbReference>
<protein>
    <submittedName>
        <fullName evidence="3">TadE/TadG family type IV pilus assembly protein</fullName>
    </submittedName>
</protein>
<evidence type="ECO:0000259" key="2">
    <source>
        <dbReference type="Pfam" id="PF07811"/>
    </source>
</evidence>
<keyword evidence="1" id="KW-0812">Transmembrane</keyword>
<comment type="caution">
    <text evidence="3">The sequence shown here is derived from an EMBL/GenBank/DDBJ whole genome shotgun (WGS) entry which is preliminary data.</text>
</comment>
<feature type="domain" description="TadE-like" evidence="2">
    <location>
        <begin position="13"/>
        <end position="53"/>
    </location>
</feature>
<dbReference type="Proteomes" id="UP001589943">
    <property type="component" value="Unassembled WGS sequence"/>
</dbReference>
<dbReference type="InterPro" id="IPR012495">
    <property type="entry name" value="TadE-like_dom"/>
</dbReference>
<gene>
    <name evidence="3" type="ORF">ACFFF7_07220</name>
</gene>
<evidence type="ECO:0000313" key="4">
    <source>
        <dbReference type="Proteomes" id="UP001589943"/>
    </source>
</evidence>
<name>A0ABV6PHB3_9SPHN</name>
<reference evidence="3 4" key="1">
    <citation type="submission" date="2024-09" db="EMBL/GenBank/DDBJ databases">
        <authorList>
            <person name="Sun Q."/>
            <person name="Mori K."/>
        </authorList>
    </citation>
    <scope>NUCLEOTIDE SEQUENCE [LARGE SCALE GENOMIC DNA]</scope>
    <source>
        <strain evidence="3 4">NCAIM B.02537</strain>
    </source>
</reference>
<organism evidence="3 4">
    <name type="scientific">Novosphingobium aquiterrae</name>
    <dbReference type="NCBI Taxonomy" id="624388"/>
    <lineage>
        <taxon>Bacteria</taxon>
        <taxon>Pseudomonadati</taxon>
        <taxon>Pseudomonadota</taxon>
        <taxon>Alphaproteobacteria</taxon>
        <taxon>Sphingomonadales</taxon>
        <taxon>Sphingomonadaceae</taxon>
        <taxon>Novosphingobium</taxon>
    </lineage>
</organism>
<dbReference type="RefSeq" id="WP_379480941.1">
    <property type="nucleotide sequence ID" value="NZ_JBHLTL010000004.1"/>
</dbReference>
<evidence type="ECO:0000313" key="3">
    <source>
        <dbReference type="EMBL" id="MFC0589199.1"/>
    </source>
</evidence>
<sequence>MRKLLKLIRDTAGAVVIETALVTPMLVLMSVGTYQVSQVIARQHELQAGADEAMSIALAGWSDNTTQISAMKDVIRRSTGVSTSNITIDRMYRCGSDTSYVTDKTTCGSTKTVSTYLKLKLKDTYTPVWTDFGVGAPINLAVSRMVQIG</sequence>
<keyword evidence="1" id="KW-0472">Membrane</keyword>
<keyword evidence="1" id="KW-1133">Transmembrane helix</keyword>
<keyword evidence="4" id="KW-1185">Reference proteome</keyword>
<proteinExistence type="predicted"/>
<feature type="transmembrane region" description="Helical" evidence="1">
    <location>
        <begin position="12"/>
        <end position="34"/>
    </location>
</feature>
<dbReference type="EMBL" id="JBHLTL010000004">
    <property type="protein sequence ID" value="MFC0589199.1"/>
    <property type="molecule type" value="Genomic_DNA"/>
</dbReference>
<accession>A0ABV6PHB3</accession>